<reference evidence="2 3" key="1">
    <citation type="submission" date="2018-04" db="EMBL/GenBank/DDBJ databases">
        <title>Genomic Encyclopedia of Type Strains, Phase III (KMG-III): the genomes of soil and plant-associated and newly described type strains.</title>
        <authorList>
            <person name="Whitman W."/>
        </authorList>
    </citation>
    <scope>NUCLEOTIDE SEQUENCE [LARGE SCALE GENOMIC DNA]</scope>
    <source>
        <strain evidence="2 3">KA25</strain>
    </source>
</reference>
<dbReference type="InterPro" id="IPR001387">
    <property type="entry name" value="Cro/C1-type_HTH"/>
</dbReference>
<organism evidence="2 3">
    <name type="scientific">Cereibacter azotoformans</name>
    <dbReference type="NCBI Taxonomy" id="43057"/>
    <lineage>
        <taxon>Bacteria</taxon>
        <taxon>Pseudomonadati</taxon>
        <taxon>Pseudomonadota</taxon>
        <taxon>Alphaproteobacteria</taxon>
        <taxon>Rhodobacterales</taxon>
        <taxon>Paracoccaceae</taxon>
        <taxon>Cereibacter</taxon>
    </lineage>
</organism>
<accession>A0A2T5JN35</accession>
<evidence type="ECO:0000259" key="1">
    <source>
        <dbReference type="PROSITE" id="PS50943"/>
    </source>
</evidence>
<evidence type="ECO:0000313" key="2">
    <source>
        <dbReference type="EMBL" id="PTR08719.1"/>
    </source>
</evidence>
<dbReference type="Gene3D" id="1.10.260.40">
    <property type="entry name" value="lambda repressor-like DNA-binding domains"/>
    <property type="match status" value="1"/>
</dbReference>
<keyword evidence="3" id="KW-1185">Reference proteome</keyword>
<gene>
    <name evidence="2" type="ORF">C8J28_1346</name>
</gene>
<comment type="caution">
    <text evidence="2">The sequence shown here is derived from an EMBL/GenBank/DDBJ whole genome shotgun (WGS) entry which is preliminary data.</text>
</comment>
<dbReference type="CDD" id="cd00093">
    <property type="entry name" value="HTH_XRE"/>
    <property type="match status" value="1"/>
</dbReference>
<feature type="domain" description="HTH cro/C1-type" evidence="1">
    <location>
        <begin position="22"/>
        <end position="76"/>
    </location>
</feature>
<dbReference type="EMBL" id="QAOT01000034">
    <property type="protein sequence ID" value="PTR08719.1"/>
    <property type="molecule type" value="Genomic_DNA"/>
</dbReference>
<dbReference type="Proteomes" id="UP000244060">
    <property type="component" value="Unassembled WGS sequence"/>
</dbReference>
<dbReference type="AlphaFoldDB" id="A0A2T5JN35"/>
<dbReference type="SUPFAM" id="SSF47413">
    <property type="entry name" value="lambda repressor-like DNA-binding domains"/>
    <property type="match status" value="1"/>
</dbReference>
<proteinExistence type="predicted"/>
<dbReference type="GO" id="GO:0003677">
    <property type="term" value="F:DNA binding"/>
    <property type="evidence" value="ECO:0007669"/>
    <property type="project" value="UniProtKB-KW"/>
</dbReference>
<dbReference type="SMART" id="SM00530">
    <property type="entry name" value="HTH_XRE"/>
    <property type="match status" value="1"/>
</dbReference>
<name>A0A2T5JN35_9RHOB</name>
<keyword evidence="2" id="KW-0238">DNA-binding</keyword>
<dbReference type="Pfam" id="PF01381">
    <property type="entry name" value="HTH_3"/>
    <property type="match status" value="1"/>
</dbReference>
<protein>
    <submittedName>
        <fullName evidence="2">DNA-binding XRE family transcriptional regulator</fullName>
    </submittedName>
</protein>
<evidence type="ECO:0000313" key="3">
    <source>
        <dbReference type="Proteomes" id="UP000244060"/>
    </source>
</evidence>
<dbReference type="RefSeq" id="WP_236860547.1">
    <property type="nucleotide sequence ID" value="NZ_QAOT01000034.1"/>
</dbReference>
<dbReference type="InterPro" id="IPR010982">
    <property type="entry name" value="Lambda_DNA-bd_dom_sf"/>
</dbReference>
<sequence length="148" mass="16160">MTDDVEHEGEGGGPLPEWAVRIQELTAKAGLPQAELARRAGMSRDAYNRYFRGLTRPPVKQLIVLAELFGVAPTDIDPDRAGLVALEDASHRSYEEMAGGPLWRSQQLYSLSPPSSGDPLKARLRVDADVPLDVAMSIIAMLQKDPKP</sequence>
<dbReference type="PROSITE" id="PS50943">
    <property type="entry name" value="HTH_CROC1"/>
    <property type="match status" value="1"/>
</dbReference>